<keyword evidence="2" id="KW-0540">Nuclease</keyword>
<keyword evidence="2" id="KW-0255">Endonuclease</keyword>
<evidence type="ECO:0000313" key="2">
    <source>
        <dbReference type="EMBL" id="WSD14314.1"/>
    </source>
</evidence>
<dbReference type="Pfam" id="PF03372">
    <property type="entry name" value="Exo_endo_phos"/>
    <property type="match status" value="1"/>
</dbReference>
<organism evidence="2 3">
    <name type="scientific">Streptomyces phaeochromogenes</name>
    <dbReference type="NCBI Taxonomy" id="1923"/>
    <lineage>
        <taxon>Bacteria</taxon>
        <taxon>Bacillati</taxon>
        <taxon>Actinomycetota</taxon>
        <taxon>Actinomycetes</taxon>
        <taxon>Kitasatosporales</taxon>
        <taxon>Streptomycetaceae</taxon>
        <taxon>Streptomyces</taxon>
        <taxon>Streptomyces phaeochromogenes group</taxon>
    </lineage>
</organism>
<dbReference type="Gene3D" id="3.60.10.10">
    <property type="entry name" value="Endonuclease/exonuclease/phosphatase"/>
    <property type="match status" value="1"/>
</dbReference>
<keyword evidence="3" id="KW-1185">Reference proteome</keyword>
<dbReference type="Proteomes" id="UP001340816">
    <property type="component" value="Chromosome"/>
</dbReference>
<feature type="domain" description="Endonuclease/exonuclease/phosphatase" evidence="1">
    <location>
        <begin position="10"/>
        <end position="286"/>
    </location>
</feature>
<dbReference type="InterPro" id="IPR036691">
    <property type="entry name" value="Endo/exonu/phosph_ase_sf"/>
</dbReference>
<reference evidence="2 3" key="1">
    <citation type="submission" date="2022-10" db="EMBL/GenBank/DDBJ databases">
        <title>The complete genomes of actinobacterial strains from the NBC collection.</title>
        <authorList>
            <person name="Joergensen T.S."/>
            <person name="Alvarez Arevalo M."/>
            <person name="Sterndorff E.B."/>
            <person name="Faurdal D."/>
            <person name="Vuksanovic O."/>
            <person name="Mourched A.-S."/>
            <person name="Charusanti P."/>
            <person name="Shaw S."/>
            <person name="Blin K."/>
            <person name="Weber T."/>
        </authorList>
    </citation>
    <scope>NUCLEOTIDE SEQUENCE [LARGE SCALE GENOMIC DNA]</scope>
    <source>
        <strain evidence="2 3">NBC 01752</strain>
    </source>
</reference>
<keyword evidence="2" id="KW-0378">Hydrolase</keyword>
<gene>
    <name evidence="2" type="ORF">OHB35_14265</name>
</gene>
<dbReference type="RefSeq" id="WP_326758957.1">
    <property type="nucleotide sequence ID" value="NZ_CP109135.1"/>
</dbReference>
<sequence length="331" mass="36463">MGTIRIANLNAYKLRLEARGTTAWKDRVTAVREIDPDVLGLQEVVVDERTTEKREWDAAAAATIHAFAADCGLTSAVDVTPGYPYGTCMASNSDRSWYTALLWNSQSVGVVPGGYRPYGGPDFWHGFTTARFDLGTGEPALVASYHGHPINKDARRAEGWRIKSIYRTTGGAKPGFVLGDFNALSAAQVPGPDGQLRYYDDEAYRDQDHDDLEYQVLEGTIGGKQLADRRQTEYLLRRGFMVDAAPHLRVPPHATVGHWRDGQGDPDPWGERRIDLILATRPAAPSLVRYGIHRSTAALKAADHLSPFVDVAPLRVCREFVNSDGSVIRNS</sequence>
<dbReference type="GO" id="GO:0004519">
    <property type="term" value="F:endonuclease activity"/>
    <property type="evidence" value="ECO:0007669"/>
    <property type="project" value="UniProtKB-KW"/>
</dbReference>
<protein>
    <submittedName>
        <fullName evidence="2">Endonuclease/exonuclease/phosphatase family protein</fullName>
    </submittedName>
</protein>
<name>A0ABZ1HAV6_STRPH</name>
<accession>A0ABZ1HAV6</accession>
<evidence type="ECO:0000259" key="1">
    <source>
        <dbReference type="Pfam" id="PF03372"/>
    </source>
</evidence>
<dbReference type="InterPro" id="IPR005135">
    <property type="entry name" value="Endo/exonuclease/phosphatase"/>
</dbReference>
<proteinExistence type="predicted"/>
<evidence type="ECO:0000313" key="3">
    <source>
        <dbReference type="Proteomes" id="UP001340816"/>
    </source>
</evidence>
<dbReference type="SUPFAM" id="SSF56219">
    <property type="entry name" value="DNase I-like"/>
    <property type="match status" value="1"/>
</dbReference>
<dbReference type="EMBL" id="CP109135">
    <property type="protein sequence ID" value="WSD14314.1"/>
    <property type="molecule type" value="Genomic_DNA"/>
</dbReference>